<accession>A0A1G4BF57</accession>
<evidence type="ECO:0000313" key="3">
    <source>
        <dbReference type="Proteomes" id="UP000176998"/>
    </source>
</evidence>
<dbReference type="RefSeq" id="XP_022477148.1">
    <property type="nucleotide sequence ID" value="XM_022616297.1"/>
</dbReference>
<keyword evidence="2" id="KW-0378">Hydrolase</keyword>
<reference evidence="2 3" key="1">
    <citation type="submission" date="2016-09" db="EMBL/GenBank/DDBJ databases">
        <authorList>
            <person name="Capua I."/>
            <person name="De Benedictis P."/>
            <person name="Joannis T."/>
            <person name="Lombin L.H."/>
            <person name="Cattoli G."/>
        </authorList>
    </citation>
    <scope>NUCLEOTIDE SEQUENCE [LARGE SCALE GENOMIC DNA]</scope>
    <source>
        <strain evidence="2 3">IMI 309357</strain>
    </source>
</reference>
<dbReference type="Proteomes" id="UP000176998">
    <property type="component" value="Unassembled WGS sequence"/>
</dbReference>
<proteinExistence type="predicted"/>
<name>A0A1G4BF57_9PEZI</name>
<protein>
    <submittedName>
        <fullName evidence="2">Glycoside hydrolase family 43</fullName>
    </submittedName>
</protein>
<dbReference type="AlphaFoldDB" id="A0A1G4BF57"/>
<gene>
    <name evidence="2" type="ORF">CORC01_04650</name>
</gene>
<comment type="caution">
    <text evidence="2">The sequence shown here is derived from an EMBL/GenBank/DDBJ whole genome shotgun (WGS) entry which is preliminary data.</text>
</comment>
<dbReference type="OrthoDB" id="19657at2759"/>
<feature type="region of interest" description="Disordered" evidence="1">
    <location>
        <begin position="1"/>
        <end position="22"/>
    </location>
</feature>
<organism evidence="2 3">
    <name type="scientific">Colletotrichum orchidophilum</name>
    <dbReference type="NCBI Taxonomy" id="1209926"/>
    <lineage>
        <taxon>Eukaryota</taxon>
        <taxon>Fungi</taxon>
        <taxon>Dikarya</taxon>
        <taxon>Ascomycota</taxon>
        <taxon>Pezizomycotina</taxon>
        <taxon>Sordariomycetes</taxon>
        <taxon>Hypocreomycetidae</taxon>
        <taxon>Glomerellales</taxon>
        <taxon>Glomerellaceae</taxon>
        <taxon>Colletotrichum</taxon>
    </lineage>
</organism>
<evidence type="ECO:0000256" key="1">
    <source>
        <dbReference type="SAM" id="MobiDB-lite"/>
    </source>
</evidence>
<evidence type="ECO:0000313" key="2">
    <source>
        <dbReference type="EMBL" id="OHF00004.1"/>
    </source>
</evidence>
<dbReference type="EMBL" id="MJBS01000031">
    <property type="protein sequence ID" value="OHF00004.1"/>
    <property type="molecule type" value="Genomic_DNA"/>
</dbReference>
<sequence>MNDTIAAGESSSTKIPKSSSSVSIDLGLNASGFNWDKATRTGSGGIVIWMSSNLIDWSAPTLNRGGRHCRHCMGRCKGPLTCLLDRPTRATATLDRIGYTTFKDSVTFSPVRDCFTLANRPTQYVPFCPLQYPVT</sequence>
<dbReference type="GO" id="GO:0016787">
    <property type="term" value="F:hydrolase activity"/>
    <property type="evidence" value="ECO:0007669"/>
    <property type="project" value="UniProtKB-KW"/>
</dbReference>
<feature type="compositionally biased region" description="Low complexity" evidence="1">
    <location>
        <begin position="10"/>
        <end position="22"/>
    </location>
</feature>
<keyword evidence="3" id="KW-1185">Reference proteome</keyword>
<dbReference type="STRING" id="1209926.A0A1G4BF57"/>
<dbReference type="GeneID" id="34557807"/>